<name>A0A653ACY0_UNCDX</name>
<evidence type="ECO:0000259" key="6">
    <source>
        <dbReference type="SMART" id="SM01049"/>
    </source>
</evidence>
<keyword evidence="5" id="KW-0472">Membrane</keyword>
<evidence type="ECO:0000313" key="7">
    <source>
        <dbReference type="EMBL" id="VBB45503.1"/>
    </source>
</evidence>
<evidence type="ECO:0000256" key="5">
    <source>
        <dbReference type="ARBA" id="ARBA00023136"/>
    </source>
</evidence>
<evidence type="ECO:0000256" key="2">
    <source>
        <dbReference type="ARBA" id="ARBA00022475"/>
    </source>
</evidence>
<evidence type="ECO:0000256" key="1">
    <source>
        <dbReference type="ARBA" id="ARBA00004651"/>
    </source>
</evidence>
<organism evidence="7">
    <name type="scientific">Uncultured Desulfatiglans sp</name>
    <dbReference type="NCBI Taxonomy" id="1748965"/>
    <lineage>
        <taxon>Bacteria</taxon>
        <taxon>Pseudomonadati</taxon>
        <taxon>Thermodesulfobacteriota</taxon>
        <taxon>Desulfobacteria</taxon>
        <taxon>Desulfatiglandales</taxon>
        <taxon>Desulfatiglandaceae</taxon>
        <taxon>Desulfatiglans</taxon>
        <taxon>environmental samples</taxon>
    </lineage>
</organism>
<feature type="domain" description="Single Cache" evidence="6">
    <location>
        <begin position="25"/>
        <end position="108"/>
    </location>
</feature>
<keyword evidence="2" id="KW-1003">Cell membrane</keyword>
<dbReference type="SMART" id="SM01049">
    <property type="entry name" value="Cache_2"/>
    <property type="match status" value="2"/>
</dbReference>
<dbReference type="EMBL" id="UPXX01000029">
    <property type="protein sequence ID" value="VBB45503.1"/>
    <property type="molecule type" value="Genomic_DNA"/>
</dbReference>
<dbReference type="Pfam" id="PF08269">
    <property type="entry name" value="dCache_2"/>
    <property type="match status" value="1"/>
</dbReference>
<keyword evidence="3" id="KW-0812">Transmembrane</keyword>
<feature type="domain" description="Single Cache" evidence="6">
    <location>
        <begin position="167"/>
        <end position="244"/>
    </location>
</feature>
<dbReference type="Gene3D" id="3.30.450.20">
    <property type="entry name" value="PAS domain"/>
    <property type="match status" value="2"/>
</dbReference>
<dbReference type="GO" id="GO:0005886">
    <property type="term" value="C:plasma membrane"/>
    <property type="evidence" value="ECO:0007669"/>
    <property type="project" value="UniProtKB-SubCell"/>
</dbReference>
<reference evidence="7" key="1">
    <citation type="submission" date="2018-07" db="EMBL/GenBank/DDBJ databases">
        <authorList>
            <consortium name="Genoscope - CEA"/>
            <person name="William W."/>
        </authorList>
    </citation>
    <scope>NUCLEOTIDE SEQUENCE</scope>
    <source>
        <strain evidence="7">IK1</strain>
    </source>
</reference>
<dbReference type="Pfam" id="PF17200">
    <property type="entry name" value="sCache_2"/>
    <property type="match status" value="1"/>
</dbReference>
<comment type="subcellular location">
    <subcellularLocation>
        <location evidence="1">Cell membrane</location>
        <topology evidence="1">Multi-pass membrane protein</topology>
    </subcellularLocation>
</comment>
<proteinExistence type="predicted"/>
<evidence type="ECO:0000256" key="4">
    <source>
        <dbReference type="ARBA" id="ARBA00022989"/>
    </source>
</evidence>
<evidence type="ECO:0000256" key="3">
    <source>
        <dbReference type="ARBA" id="ARBA00022692"/>
    </source>
</evidence>
<accession>A0A653ACY0</accession>
<dbReference type="AlphaFoldDB" id="A0A653ACY0"/>
<protein>
    <recommendedName>
        <fullName evidence="6">Single Cache domain-containing protein</fullName>
    </recommendedName>
</protein>
<gene>
    <name evidence="7" type="ORF">TRIP_B350454</name>
</gene>
<dbReference type="InterPro" id="IPR033480">
    <property type="entry name" value="sCache_2"/>
</dbReference>
<dbReference type="InterPro" id="IPR004010">
    <property type="entry name" value="Double_Cache_2"/>
</dbReference>
<keyword evidence="4" id="KW-1133">Transmembrane helix</keyword>
<sequence length="303" mass="34932">MGLRILVIFLVLFCYAGHLHADDRLSGYLYEDTKRLVKLVEDAAMLLESEGGDSFVEFNRKGSRWFGDHCFLFVYDSAGKCIFHPAIPELVGKNLMDLRDMNGKPMVRFVTDVCRKPQRDAHGWVFYLWQEQNEFEPKWKGAYVRKAVMPDGQVWAIGAGLHFLKIEKVMVQENAQSAVDLLMAEGKATAFKEFLNPSSRYSFFNIFIWVTDERGRALVDPAFPKKEGRDLTLYRDAIGRPVMKEIIDKLQKNDEVWVQHLWPRPGSVAASRKLAYVRKVRIGHETFLVGSDFFLASPIWMKQ</sequence>